<dbReference type="InterPro" id="IPR000589">
    <property type="entry name" value="Ribosomal_uS15"/>
</dbReference>
<evidence type="ECO:0000256" key="2">
    <source>
        <dbReference type="ARBA" id="ARBA00011458"/>
    </source>
</evidence>
<dbReference type="PANTHER" id="PTHR23321:SF26">
    <property type="entry name" value="SMALL RIBOSOMAL SUBUNIT PROTEIN US15M"/>
    <property type="match status" value="1"/>
</dbReference>
<dbReference type="AlphaFoldDB" id="A0A9D4A8Y7"/>
<dbReference type="Gene3D" id="1.10.287.10">
    <property type="entry name" value="S15/NS1, RNA-binding"/>
    <property type="match status" value="1"/>
</dbReference>
<dbReference type="GO" id="GO:0006412">
    <property type="term" value="P:translation"/>
    <property type="evidence" value="ECO:0007669"/>
    <property type="project" value="InterPro"/>
</dbReference>
<dbReference type="GO" id="GO:0003735">
    <property type="term" value="F:structural constituent of ribosome"/>
    <property type="evidence" value="ECO:0007669"/>
    <property type="project" value="InterPro"/>
</dbReference>
<dbReference type="GO" id="GO:0005840">
    <property type="term" value="C:ribosome"/>
    <property type="evidence" value="ECO:0007669"/>
    <property type="project" value="UniProtKB-KW"/>
</dbReference>
<dbReference type="CDD" id="cd00353">
    <property type="entry name" value="Ribosomal_S15p_S13e"/>
    <property type="match status" value="1"/>
</dbReference>
<protein>
    <recommendedName>
        <fullName evidence="5">Small ribosomal subunit protein uS15c</fullName>
    </recommendedName>
    <alternativeName>
        <fullName evidence="6">30S ribosomal protein S15, chloroplastic</fullName>
    </alternativeName>
</protein>
<dbReference type="InterPro" id="IPR009068">
    <property type="entry name" value="uS15_NS1_RNA-bd_sf"/>
</dbReference>
<comment type="similarity">
    <text evidence="1">Belongs to the universal ribosomal protein uS15 family.</text>
</comment>
<dbReference type="InterPro" id="IPR005290">
    <property type="entry name" value="Ribosomal_uS15_bac-type"/>
</dbReference>
<keyword evidence="3" id="KW-0689">Ribosomal protein</keyword>
<dbReference type="SUPFAM" id="SSF47060">
    <property type="entry name" value="S15/NS1 RNA-binding domain"/>
    <property type="match status" value="1"/>
</dbReference>
<reference evidence="8 9" key="1">
    <citation type="journal article" date="2021" name="Plant Biotechnol. J.">
        <title>Multi-omics assisted identification of the key and species-specific regulatory components of drought-tolerant mechanisms in Gossypium stocksii.</title>
        <authorList>
            <person name="Yu D."/>
            <person name="Ke L."/>
            <person name="Zhang D."/>
            <person name="Wu Y."/>
            <person name="Sun Y."/>
            <person name="Mei J."/>
            <person name="Sun J."/>
            <person name="Sun Y."/>
        </authorList>
    </citation>
    <scope>NUCLEOTIDE SEQUENCE [LARGE SCALE GENOMIC DNA]</scope>
    <source>
        <strain evidence="9">cv. E1</strain>
        <tissue evidence="8">Leaf</tissue>
    </source>
</reference>
<evidence type="ECO:0000256" key="4">
    <source>
        <dbReference type="ARBA" id="ARBA00023274"/>
    </source>
</evidence>
<evidence type="ECO:0000256" key="7">
    <source>
        <dbReference type="SAM" id="MobiDB-lite"/>
    </source>
</evidence>
<dbReference type="HAMAP" id="MF_01343_B">
    <property type="entry name" value="Ribosomal_uS15_B"/>
    <property type="match status" value="1"/>
</dbReference>
<dbReference type="EMBL" id="JAIQCV010000005">
    <property type="protein sequence ID" value="KAH1097159.1"/>
    <property type="molecule type" value="Genomic_DNA"/>
</dbReference>
<evidence type="ECO:0000256" key="6">
    <source>
        <dbReference type="ARBA" id="ARBA00035484"/>
    </source>
</evidence>
<dbReference type="PROSITE" id="PS00362">
    <property type="entry name" value="RIBOSOMAL_S15"/>
    <property type="match status" value="1"/>
</dbReference>
<dbReference type="SMART" id="SM01387">
    <property type="entry name" value="Ribosomal_S15"/>
    <property type="match status" value="1"/>
</dbReference>
<dbReference type="PANTHER" id="PTHR23321">
    <property type="entry name" value="RIBOSOMAL PROTEIN S15, BACTERIAL AND ORGANELLAR"/>
    <property type="match status" value="1"/>
</dbReference>
<proteinExistence type="inferred from homology"/>
<sequence>MQGLFVDHHRDATVSIIVLLYLGRQSTNVSPSTIGAAKSVLKKLYKTCLNILDSLIAPNEKQIIGLENRNQEEKEPIGEGGLVSDAQKQGNFKSVLSNQEKDVEEDYDKSDKKKRRKKKQYKSNTEAELDFFLKRLINPNEIVISSIQRGEMNLDILMIQKDLTLRELMKKGILIIDPVRLSVKNDGQFILYQTISILLVHKNKHQINQRYQEKNYIDKNHFYEFIARHQKMTENKDKNHYDLFVPENILSPNHRRELRIRISFNSRDKNEKKEENRGSVEFQIVSFTNKIRRLTSHLELHKKDYLSQRGLRKILGKRQRLLSYLSKTNKIRYKELIVVSRNIVGFEVKIILVNSGSVMEVLTLDAYQKMGLKEHALKRRALYMALRTIQSR</sequence>
<comment type="subunit">
    <text evidence="2">Part of the 30S ribosomal subunit.</text>
</comment>
<name>A0A9D4A8Y7_9ROSI</name>
<accession>A0A9D4A8Y7</accession>
<feature type="region of interest" description="Disordered" evidence="7">
    <location>
        <begin position="94"/>
        <end position="121"/>
    </location>
</feature>
<dbReference type="GO" id="GO:0005737">
    <property type="term" value="C:cytoplasm"/>
    <property type="evidence" value="ECO:0007669"/>
    <property type="project" value="UniProtKB-ARBA"/>
</dbReference>
<evidence type="ECO:0000313" key="9">
    <source>
        <dbReference type="Proteomes" id="UP000828251"/>
    </source>
</evidence>
<keyword evidence="4" id="KW-0687">Ribonucleoprotein</keyword>
<feature type="compositionally biased region" description="Basic residues" evidence="7">
    <location>
        <begin position="112"/>
        <end position="121"/>
    </location>
</feature>
<keyword evidence="9" id="KW-1185">Reference proteome</keyword>
<evidence type="ECO:0000256" key="3">
    <source>
        <dbReference type="ARBA" id="ARBA00022980"/>
    </source>
</evidence>
<dbReference type="Pfam" id="PF00312">
    <property type="entry name" value="Ribosomal_S15"/>
    <property type="match status" value="1"/>
</dbReference>
<dbReference type="NCBIfam" id="TIGR00952">
    <property type="entry name" value="S15_bact"/>
    <property type="match status" value="1"/>
</dbReference>
<dbReference type="OrthoDB" id="441444at2759"/>
<evidence type="ECO:0000313" key="8">
    <source>
        <dbReference type="EMBL" id="KAH1097159.1"/>
    </source>
</evidence>
<dbReference type="GO" id="GO:1990904">
    <property type="term" value="C:ribonucleoprotein complex"/>
    <property type="evidence" value="ECO:0007669"/>
    <property type="project" value="UniProtKB-KW"/>
</dbReference>
<gene>
    <name evidence="8" type="ORF">J1N35_014080</name>
</gene>
<evidence type="ECO:0000256" key="5">
    <source>
        <dbReference type="ARBA" id="ARBA00035250"/>
    </source>
</evidence>
<evidence type="ECO:0000256" key="1">
    <source>
        <dbReference type="ARBA" id="ARBA00008434"/>
    </source>
</evidence>
<comment type="caution">
    <text evidence="8">The sequence shown here is derived from an EMBL/GenBank/DDBJ whole genome shotgun (WGS) entry which is preliminary data.</text>
</comment>
<organism evidence="8 9">
    <name type="scientific">Gossypium stocksii</name>
    <dbReference type="NCBI Taxonomy" id="47602"/>
    <lineage>
        <taxon>Eukaryota</taxon>
        <taxon>Viridiplantae</taxon>
        <taxon>Streptophyta</taxon>
        <taxon>Embryophyta</taxon>
        <taxon>Tracheophyta</taxon>
        <taxon>Spermatophyta</taxon>
        <taxon>Magnoliopsida</taxon>
        <taxon>eudicotyledons</taxon>
        <taxon>Gunneridae</taxon>
        <taxon>Pentapetalae</taxon>
        <taxon>rosids</taxon>
        <taxon>malvids</taxon>
        <taxon>Malvales</taxon>
        <taxon>Malvaceae</taxon>
        <taxon>Malvoideae</taxon>
        <taxon>Gossypium</taxon>
    </lineage>
</organism>
<dbReference type="Proteomes" id="UP000828251">
    <property type="component" value="Unassembled WGS sequence"/>
</dbReference>